<reference evidence="1 2" key="1">
    <citation type="submission" date="2020-04" db="EMBL/GenBank/DDBJ databases">
        <title>Molecular characterization of pseudomonads from Agaricus bisporus reveal novel blotch 2 pathogens in Western Europe.</title>
        <authorList>
            <person name="Taparia T."/>
            <person name="Krijger M."/>
            <person name="Haynes E."/>
            <person name="Elpinstone J.G."/>
            <person name="Noble R."/>
            <person name="Van Der Wolf J."/>
        </authorList>
    </citation>
    <scope>NUCLEOTIDE SEQUENCE [LARGE SCALE GENOMIC DNA]</scope>
    <source>
        <strain evidence="1 2">IPO3738</strain>
    </source>
</reference>
<name>A0A7Y8CEI8_9PSED</name>
<comment type="caution">
    <text evidence="1">The sequence shown here is derived from an EMBL/GenBank/DDBJ whole genome shotgun (WGS) entry which is preliminary data.</text>
</comment>
<gene>
    <name evidence="1" type="ORF">HX845_19325</name>
</gene>
<organism evidence="1 2">
    <name type="scientific">Pseudomonas gingeri</name>
    <dbReference type="NCBI Taxonomy" id="117681"/>
    <lineage>
        <taxon>Bacteria</taxon>
        <taxon>Pseudomonadati</taxon>
        <taxon>Pseudomonadota</taxon>
        <taxon>Gammaproteobacteria</taxon>
        <taxon>Pseudomonadales</taxon>
        <taxon>Pseudomonadaceae</taxon>
        <taxon>Pseudomonas</taxon>
    </lineage>
</organism>
<evidence type="ECO:0000313" key="1">
    <source>
        <dbReference type="EMBL" id="NWC15823.1"/>
    </source>
</evidence>
<dbReference type="GeneID" id="57661452"/>
<sequence>MNNPLSLEVVTPSGFAGDLFFSDPAKHYVFRYDRQAFRQPLNQFESSFA</sequence>
<dbReference type="RefSeq" id="WP_158683253.1">
    <property type="nucleotide sequence ID" value="NZ_JACAOR010000007.1"/>
</dbReference>
<accession>A0A7Y8CEI8</accession>
<dbReference type="EMBL" id="JACAQE010000007">
    <property type="protein sequence ID" value="NWC15823.1"/>
    <property type="molecule type" value="Genomic_DNA"/>
</dbReference>
<dbReference type="AlphaFoldDB" id="A0A7Y8CEI8"/>
<evidence type="ECO:0000313" key="2">
    <source>
        <dbReference type="Proteomes" id="UP000517547"/>
    </source>
</evidence>
<dbReference type="Proteomes" id="UP000517547">
    <property type="component" value="Unassembled WGS sequence"/>
</dbReference>
<protein>
    <submittedName>
        <fullName evidence="1">Uncharacterized protein</fullName>
    </submittedName>
</protein>
<proteinExistence type="predicted"/>